<keyword evidence="3" id="KW-1185">Reference proteome</keyword>
<evidence type="ECO:0000313" key="2">
    <source>
        <dbReference type="EMBL" id="NYD40625.1"/>
    </source>
</evidence>
<proteinExistence type="predicted"/>
<accession>A0A7Y9E456</accession>
<feature type="signal peptide" evidence="1">
    <location>
        <begin position="1"/>
        <end position="27"/>
    </location>
</feature>
<keyword evidence="1" id="KW-0732">Signal</keyword>
<dbReference type="Proteomes" id="UP000535511">
    <property type="component" value="Unassembled WGS sequence"/>
</dbReference>
<name>A0A7Y9E456_9ACTN</name>
<gene>
    <name evidence="2" type="ORF">BJZ21_000708</name>
</gene>
<dbReference type="EMBL" id="JACCBG010000001">
    <property type="protein sequence ID" value="NYD40625.1"/>
    <property type="molecule type" value="Genomic_DNA"/>
</dbReference>
<organism evidence="2 3">
    <name type="scientific">Nocardioides panaciterrulae</name>
    <dbReference type="NCBI Taxonomy" id="661492"/>
    <lineage>
        <taxon>Bacteria</taxon>
        <taxon>Bacillati</taxon>
        <taxon>Actinomycetota</taxon>
        <taxon>Actinomycetes</taxon>
        <taxon>Propionibacteriales</taxon>
        <taxon>Nocardioidaceae</taxon>
        <taxon>Nocardioides</taxon>
    </lineage>
</organism>
<dbReference type="RefSeq" id="WP_179662486.1">
    <property type="nucleotide sequence ID" value="NZ_JACCBG010000001.1"/>
</dbReference>
<comment type="caution">
    <text evidence="2">The sequence shown here is derived from an EMBL/GenBank/DDBJ whole genome shotgun (WGS) entry which is preliminary data.</text>
</comment>
<dbReference type="AlphaFoldDB" id="A0A7Y9E456"/>
<feature type="chain" id="PRO_5031284271" evidence="1">
    <location>
        <begin position="28"/>
        <end position="386"/>
    </location>
</feature>
<protein>
    <submittedName>
        <fullName evidence="2">Uncharacterized protein</fullName>
    </submittedName>
</protein>
<sequence length="386" mass="41102">MNLSTRWLAVLGASAALALGAAPSALADTGTAAASTSTGAAATSGTDTTPSPAQADSIAARFGIEASLAHGALARAINPGDYQCASTDLDAYVGSLINGFSDTEWNFLIRHTEMLDIPTYDALLHGSDTDPRYALRPDYRQSLTQTFRDVKRFWDINSSDIELHAMHGSVMQDPERVARVYREVYGLSPTAAAARAQDVANAVSTGFDGGDNPLFTLNAFAFTAQGDPDPLVQGVPDKLIFGDGILDALQAMGIGDVGPRAVMGHEFGHHVQYEDNLFDSPLTGAEATRRTELMADAFGTYFATHARGLALNTKRVLQVEKSFYEVGDCYYTDPGHHGTPNQRLRASTWAADVANAARPQGKILPSLTFADMFEKELPAIVAPDAG</sequence>
<evidence type="ECO:0000256" key="1">
    <source>
        <dbReference type="SAM" id="SignalP"/>
    </source>
</evidence>
<evidence type="ECO:0000313" key="3">
    <source>
        <dbReference type="Proteomes" id="UP000535511"/>
    </source>
</evidence>
<reference evidence="2 3" key="1">
    <citation type="submission" date="2020-07" db="EMBL/GenBank/DDBJ databases">
        <title>Sequencing the genomes of 1000 actinobacteria strains.</title>
        <authorList>
            <person name="Klenk H.-P."/>
        </authorList>
    </citation>
    <scope>NUCLEOTIDE SEQUENCE [LARGE SCALE GENOMIC DNA]</scope>
    <source>
        <strain evidence="2 3">DSM 21350</strain>
    </source>
</reference>